<keyword evidence="3" id="KW-1185">Reference proteome</keyword>
<protein>
    <recommendedName>
        <fullName evidence="4">DUF1015 domain-containing protein</fullName>
    </recommendedName>
</protein>
<keyword evidence="1" id="KW-0812">Transmembrane</keyword>
<evidence type="ECO:0000256" key="1">
    <source>
        <dbReference type="SAM" id="Phobius"/>
    </source>
</evidence>
<dbReference type="PANTHER" id="PTHR36454">
    <property type="entry name" value="LMO2823 PROTEIN"/>
    <property type="match status" value="1"/>
</dbReference>
<feature type="transmembrane region" description="Helical" evidence="1">
    <location>
        <begin position="35"/>
        <end position="57"/>
    </location>
</feature>
<keyword evidence="1" id="KW-0472">Membrane</keyword>
<organism evidence="2 3">
    <name type="scientific">Amycolatopsis bullii</name>
    <dbReference type="NCBI Taxonomy" id="941987"/>
    <lineage>
        <taxon>Bacteria</taxon>
        <taxon>Bacillati</taxon>
        <taxon>Actinomycetota</taxon>
        <taxon>Actinomycetes</taxon>
        <taxon>Pseudonocardiales</taxon>
        <taxon>Pseudonocardiaceae</taxon>
        <taxon>Amycolatopsis</taxon>
    </lineage>
</organism>
<dbReference type="Pfam" id="PF06245">
    <property type="entry name" value="DUF1015"/>
    <property type="match status" value="1"/>
</dbReference>
<reference evidence="3" key="1">
    <citation type="journal article" date="2019" name="Int. J. Syst. Evol. Microbiol.">
        <title>The Global Catalogue of Microorganisms (GCM) 10K type strain sequencing project: providing services to taxonomists for standard genome sequencing and annotation.</title>
        <authorList>
            <consortium name="The Broad Institute Genomics Platform"/>
            <consortium name="The Broad Institute Genome Sequencing Center for Infectious Disease"/>
            <person name="Wu L."/>
            <person name="Ma J."/>
        </authorList>
    </citation>
    <scope>NUCLEOTIDE SEQUENCE [LARGE SCALE GENOMIC DNA]</scope>
    <source>
        <strain evidence="3">CGMCC 4.7680</strain>
    </source>
</reference>
<evidence type="ECO:0008006" key="4">
    <source>
        <dbReference type="Google" id="ProtNLM"/>
    </source>
</evidence>
<dbReference type="PANTHER" id="PTHR36454:SF1">
    <property type="entry name" value="DUF1015 DOMAIN-CONTAINING PROTEIN"/>
    <property type="match status" value="1"/>
</dbReference>
<name>A0ABQ3JYC5_9PSEU</name>
<evidence type="ECO:0000313" key="3">
    <source>
        <dbReference type="Proteomes" id="UP000649955"/>
    </source>
</evidence>
<accession>A0ABQ3JYC5</accession>
<comment type="caution">
    <text evidence="2">The sequence shown here is derived from an EMBL/GenBank/DDBJ whole genome shotgun (WGS) entry which is preliminary data.</text>
</comment>
<dbReference type="EMBL" id="BNAW01000002">
    <property type="protein sequence ID" value="GHF95717.1"/>
    <property type="molecule type" value="Genomic_DNA"/>
</dbReference>
<sequence length="463" mass="48210">MIVLSRATSAVLSMTAISTGPRSDRKPTPLVAADVVIGGVLPGTVMTGVNYFAVLSIPSRRHRPQRISRRPWRKMVRMSDWIRPIGRGWVVRDAVPGPDVDEFAEPERVIAALAAPGAADSLLAVQHPARTPAALACGLDLTAAVPIARAVLERLRKRFYRPVRGFVAPYRVEGPDGVALGLLCLVDPAAVADDGAARVRHTEDVYPDVVAERAAVLAGLGCATSAAMLVPAAGGPELTEQVEQACAGLGLPDLSTSDAAGRRHDLWVVPEGPLQSRLLAAVAGTDLLVADGNHRVAAAAAAGHGALLALVTAGPALEIGAIHRVLTGTGLGPEDLVTRWCAAGLDVRYDEHAVPVTGEAVVRAGAAVLRVPLPARDGPGPVIDHELVEQVLFARALGVDPDGPCVRPLPAGRPLPPDADAVVLLAPVSYADVLAVHAAGRRMPRKATYFTPKPRSGLVLAEL</sequence>
<gene>
    <name evidence="2" type="ORF">GCM10017567_07830</name>
</gene>
<proteinExistence type="predicted"/>
<dbReference type="InterPro" id="IPR008323">
    <property type="entry name" value="UCP033563"/>
</dbReference>
<keyword evidence="1" id="KW-1133">Transmembrane helix</keyword>
<evidence type="ECO:0000313" key="2">
    <source>
        <dbReference type="EMBL" id="GHF95717.1"/>
    </source>
</evidence>
<dbReference type="Proteomes" id="UP000649955">
    <property type="component" value="Unassembled WGS sequence"/>
</dbReference>